<protein>
    <submittedName>
        <fullName evidence="2">Protein ViaA</fullName>
    </submittedName>
</protein>
<evidence type="ECO:0000256" key="1">
    <source>
        <dbReference type="SAM" id="SignalP"/>
    </source>
</evidence>
<comment type="caution">
    <text evidence="2">The sequence shown here is derived from an EMBL/GenBank/DDBJ whole genome shotgun (WGS) entry which is preliminary data.</text>
</comment>
<sequence length="384" mass="43367">MGRLSLTTFVAILLQLPCWTNPAESNVWISPSAVIREIEDARVYSDQQEILFLIPDLPDAPKFKTATCREKDIHDLPDAPKFKTATCREKDTTICDLIVPMNKALVGVSQLFETLEKQFTFKGINGYRYNSSLTQSGEEFNDPDLLQSIQDAGPEWFAKTNTALKNRRTSQGGIKQIRSPWSSSEKVLYDSILNNDYDSFNISRMINTDFIMGQGTDPSVHRDKRGIDAVASKILVFAKPLAKLFYRNGQILPLLTRARAALPNSLKYFLDIPEFVSELISTEERVANTMSEAVGSMHWFPTSSTRSIDQVFSAAIILQYSVMHYQTLFHVHSQAVSECRNGLLPMGFVPPAVLKGRLEQIKQQLQHSSSDEEMIIHPEDFSMY</sequence>
<feature type="chain" id="PRO_5012714151" evidence="1">
    <location>
        <begin position="26"/>
        <end position="384"/>
    </location>
</feature>
<name>A0A226D1H7_FOLCA</name>
<reference evidence="2 3" key="1">
    <citation type="submission" date="2015-12" db="EMBL/GenBank/DDBJ databases">
        <title>The genome of Folsomia candida.</title>
        <authorList>
            <person name="Faddeeva A."/>
            <person name="Derks M.F."/>
            <person name="Anvar Y."/>
            <person name="Smit S."/>
            <person name="Van Straalen N."/>
            <person name="Roelofs D."/>
        </authorList>
    </citation>
    <scope>NUCLEOTIDE SEQUENCE [LARGE SCALE GENOMIC DNA]</scope>
    <source>
        <strain evidence="2 3">VU population</strain>
        <tissue evidence="2">Whole body</tissue>
    </source>
</reference>
<proteinExistence type="predicted"/>
<organism evidence="2 3">
    <name type="scientific">Folsomia candida</name>
    <name type="common">Springtail</name>
    <dbReference type="NCBI Taxonomy" id="158441"/>
    <lineage>
        <taxon>Eukaryota</taxon>
        <taxon>Metazoa</taxon>
        <taxon>Ecdysozoa</taxon>
        <taxon>Arthropoda</taxon>
        <taxon>Hexapoda</taxon>
        <taxon>Collembola</taxon>
        <taxon>Entomobryomorpha</taxon>
        <taxon>Isotomoidea</taxon>
        <taxon>Isotomidae</taxon>
        <taxon>Proisotominae</taxon>
        <taxon>Folsomia</taxon>
    </lineage>
</organism>
<keyword evidence="1" id="KW-0732">Signal</keyword>
<gene>
    <name evidence="2" type="ORF">Fcan01_26213</name>
</gene>
<dbReference type="Proteomes" id="UP000198287">
    <property type="component" value="Unassembled WGS sequence"/>
</dbReference>
<keyword evidence="3" id="KW-1185">Reference proteome</keyword>
<dbReference type="AlphaFoldDB" id="A0A226D1H7"/>
<feature type="signal peptide" evidence="1">
    <location>
        <begin position="1"/>
        <end position="25"/>
    </location>
</feature>
<dbReference type="EMBL" id="LNIX01000041">
    <property type="protein sequence ID" value="OXA39079.1"/>
    <property type="molecule type" value="Genomic_DNA"/>
</dbReference>
<evidence type="ECO:0000313" key="3">
    <source>
        <dbReference type="Proteomes" id="UP000198287"/>
    </source>
</evidence>
<evidence type="ECO:0000313" key="2">
    <source>
        <dbReference type="EMBL" id="OXA39079.1"/>
    </source>
</evidence>
<accession>A0A226D1H7</accession>